<dbReference type="InterPro" id="IPR033010">
    <property type="entry name" value="Cdc20/Fizzy"/>
</dbReference>
<dbReference type="InterPro" id="IPR036322">
    <property type="entry name" value="WD40_repeat_dom_sf"/>
</dbReference>
<comment type="caution">
    <text evidence="10">The sequence shown here is derived from an EMBL/GenBank/DDBJ whole genome shotgun (WGS) entry which is preliminary data.</text>
</comment>
<proteinExistence type="inferred from homology"/>
<dbReference type="SMART" id="SM00320">
    <property type="entry name" value="WD40"/>
    <property type="match status" value="6"/>
</dbReference>
<dbReference type="GO" id="GO:0005680">
    <property type="term" value="C:anaphase-promoting complex"/>
    <property type="evidence" value="ECO:0007669"/>
    <property type="project" value="TreeGrafter"/>
</dbReference>
<dbReference type="GO" id="GO:1905786">
    <property type="term" value="P:positive regulation of anaphase-promoting complex-dependent catabolic process"/>
    <property type="evidence" value="ECO:0007669"/>
    <property type="project" value="TreeGrafter"/>
</dbReference>
<dbReference type="CDD" id="cd00200">
    <property type="entry name" value="WD40"/>
    <property type="match status" value="1"/>
</dbReference>
<dbReference type="OrthoDB" id="10263272at2759"/>
<dbReference type="InterPro" id="IPR056150">
    <property type="entry name" value="WD40_CDC20-Fz"/>
</dbReference>
<dbReference type="PANTHER" id="PTHR19918">
    <property type="entry name" value="CELL DIVISION CYCLE 20 CDC20 FIZZY -RELATED"/>
    <property type="match status" value="1"/>
</dbReference>
<dbReference type="PROSITE" id="PS50294">
    <property type="entry name" value="WD_REPEATS_REGION"/>
    <property type="match status" value="2"/>
</dbReference>
<dbReference type="Proteomes" id="UP000603453">
    <property type="component" value="Unassembled WGS sequence"/>
</dbReference>
<dbReference type="EMBL" id="JAEPRD010000008">
    <property type="protein sequence ID" value="KAG2211582.1"/>
    <property type="molecule type" value="Genomic_DNA"/>
</dbReference>
<keyword evidence="11" id="KW-1185">Reference proteome</keyword>
<dbReference type="GO" id="GO:1990757">
    <property type="term" value="F:ubiquitin ligase activator activity"/>
    <property type="evidence" value="ECO:0007669"/>
    <property type="project" value="TreeGrafter"/>
</dbReference>
<evidence type="ECO:0000256" key="8">
    <source>
        <dbReference type="SAM" id="MobiDB-lite"/>
    </source>
</evidence>
<name>A0A8H7VAH7_9FUNG</name>
<evidence type="ECO:0000256" key="2">
    <source>
        <dbReference type="ARBA" id="ARBA00022574"/>
    </source>
</evidence>
<keyword evidence="3" id="KW-0132">Cell division</keyword>
<dbReference type="SUPFAM" id="SSF50978">
    <property type="entry name" value="WD40 repeat-like"/>
    <property type="match status" value="1"/>
</dbReference>
<evidence type="ECO:0000256" key="4">
    <source>
        <dbReference type="ARBA" id="ARBA00022737"/>
    </source>
</evidence>
<dbReference type="GO" id="GO:0010997">
    <property type="term" value="F:anaphase-promoting complex binding"/>
    <property type="evidence" value="ECO:0007669"/>
    <property type="project" value="InterPro"/>
</dbReference>
<feature type="region of interest" description="Disordered" evidence="8">
    <location>
        <begin position="1"/>
        <end position="24"/>
    </location>
</feature>
<organism evidence="10 11">
    <name type="scientific">Mucor saturninus</name>
    <dbReference type="NCBI Taxonomy" id="64648"/>
    <lineage>
        <taxon>Eukaryota</taxon>
        <taxon>Fungi</taxon>
        <taxon>Fungi incertae sedis</taxon>
        <taxon>Mucoromycota</taxon>
        <taxon>Mucoromycotina</taxon>
        <taxon>Mucoromycetes</taxon>
        <taxon>Mucorales</taxon>
        <taxon>Mucorineae</taxon>
        <taxon>Mucoraceae</taxon>
        <taxon>Mucor</taxon>
    </lineage>
</organism>
<evidence type="ECO:0000256" key="3">
    <source>
        <dbReference type="ARBA" id="ARBA00022618"/>
    </source>
</evidence>
<dbReference type="GO" id="GO:0051301">
    <property type="term" value="P:cell division"/>
    <property type="evidence" value="ECO:0007669"/>
    <property type="project" value="UniProtKB-KW"/>
</dbReference>
<gene>
    <name evidence="10" type="ORF">INT47_008678</name>
</gene>
<dbReference type="Gene3D" id="2.130.10.10">
    <property type="entry name" value="YVTN repeat-like/Quinoprotein amine dehydrogenase"/>
    <property type="match status" value="1"/>
</dbReference>
<evidence type="ECO:0000313" key="10">
    <source>
        <dbReference type="EMBL" id="KAG2211582.1"/>
    </source>
</evidence>
<evidence type="ECO:0000313" key="11">
    <source>
        <dbReference type="Proteomes" id="UP000603453"/>
    </source>
</evidence>
<feature type="domain" description="CDC20/Fizzy WD40" evidence="9">
    <location>
        <begin position="179"/>
        <end position="466"/>
    </location>
</feature>
<evidence type="ECO:0000256" key="6">
    <source>
        <dbReference type="ARBA" id="ARBA00023306"/>
    </source>
</evidence>
<feature type="repeat" description="WD" evidence="7">
    <location>
        <begin position="305"/>
        <end position="346"/>
    </location>
</feature>
<feature type="repeat" description="WD" evidence="7">
    <location>
        <begin position="435"/>
        <end position="468"/>
    </location>
</feature>
<evidence type="ECO:0000256" key="1">
    <source>
        <dbReference type="ARBA" id="ARBA00006445"/>
    </source>
</evidence>
<accession>A0A8H7VAH7</accession>
<feature type="repeat" description="WD" evidence="7">
    <location>
        <begin position="223"/>
        <end position="264"/>
    </location>
</feature>
<protein>
    <recommendedName>
        <fullName evidence="9">CDC20/Fizzy WD40 domain-containing protein</fullName>
    </recommendedName>
</protein>
<evidence type="ECO:0000256" key="7">
    <source>
        <dbReference type="PROSITE-ProRule" id="PRU00221"/>
    </source>
</evidence>
<dbReference type="PROSITE" id="PS50082">
    <property type="entry name" value="WD_REPEATS_2"/>
    <property type="match status" value="3"/>
</dbReference>
<keyword evidence="2 7" id="KW-0853">WD repeat</keyword>
<evidence type="ECO:0000259" key="9">
    <source>
        <dbReference type="Pfam" id="PF24807"/>
    </source>
</evidence>
<dbReference type="InterPro" id="IPR015943">
    <property type="entry name" value="WD40/YVTN_repeat-like_dom_sf"/>
</dbReference>
<dbReference type="GO" id="GO:0031145">
    <property type="term" value="P:anaphase-promoting complex-dependent catabolic process"/>
    <property type="evidence" value="ECO:0007669"/>
    <property type="project" value="TreeGrafter"/>
</dbReference>
<dbReference type="AlphaFoldDB" id="A0A8H7VAH7"/>
<dbReference type="Pfam" id="PF24807">
    <property type="entry name" value="WD40_CDC20-Fz"/>
    <property type="match status" value="1"/>
</dbReference>
<keyword evidence="6" id="KW-0131">Cell cycle</keyword>
<keyword evidence="4" id="KW-0677">Repeat</keyword>
<dbReference type="PANTHER" id="PTHR19918:SF8">
    <property type="entry name" value="FI02843P"/>
    <property type="match status" value="1"/>
</dbReference>
<dbReference type="InterPro" id="IPR001680">
    <property type="entry name" value="WD40_rpt"/>
</dbReference>
<reference evidence="10" key="1">
    <citation type="submission" date="2020-12" db="EMBL/GenBank/DDBJ databases">
        <title>Metabolic potential, ecology and presence of endohyphal bacteria is reflected in genomic diversity of Mucoromycotina.</title>
        <authorList>
            <person name="Muszewska A."/>
            <person name="Okrasinska A."/>
            <person name="Steczkiewicz K."/>
            <person name="Drgas O."/>
            <person name="Orlowska M."/>
            <person name="Perlinska-Lenart U."/>
            <person name="Aleksandrzak-Piekarczyk T."/>
            <person name="Szatraj K."/>
            <person name="Zielenkiewicz U."/>
            <person name="Pilsyk S."/>
            <person name="Malc E."/>
            <person name="Mieczkowski P."/>
            <person name="Kruszewska J.S."/>
            <person name="Biernat P."/>
            <person name="Pawlowska J."/>
        </authorList>
    </citation>
    <scope>NUCLEOTIDE SEQUENCE</scope>
    <source>
        <strain evidence="10">WA0000017839</strain>
    </source>
</reference>
<keyword evidence="5" id="KW-0498">Mitosis</keyword>
<comment type="similarity">
    <text evidence="1">Belongs to the WD repeat CDC20/Fizzy family.</text>
</comment>
<evidence type="ECO:0000256" key="5">
    <source>
        <dbReference type="ARBA" id="ARBA00022776"/>
    </source>
</evidence>
<sequence length="497" mass="55990">MSTVPDKALQPSEINGVKKSPKPTTVVHEKTQHIADLITSGSLSATRPKRYPTSKRLHSLDTDDEFNKCFTKKTRRVELPAFAYNREIPVVHDMESTRFKVRTKNLKTSSFTEESVSREAILANVCGYNPHQRTLCYTSDDTPSFHNTDIKNNIIDPKIISRMSKLKNRNIDSSPENVLDAPLMKDDFYLNLLSWSKKNVVAIGLDTVVYLWNADNEDITVLKHDAKDQINSLSWSEDGECLAVGSGDGKTLLYDINANEKVRTMAGQEDGVGALSWHKHILSSGANKTVFDRDVRMKQPTVRELHGHSGPVCGLSWNSDGRMLASGGADNLVNVWDNRKTKSIFSIDTHTSAVKALAWCPWNHNLLATGGGKDDKKINFWRINTKTRTQTIQCDSPITSIHWSRHFRQFVSTHGHPQNHVTVWDYPSLDKVKEIPAHDSRILHSHLSPDGQVLATASPDENLKFWRIFTNTGEPELVENEFQIPKKKATPKIPVIR</sequence>